<protein>
    <submittedName>
        <fullName evidence="2">Ribonuclease H</fullName>
    </submittedName>
</protein>
<dbReference type="Pfam" id="PF13966">
    <property type="entry name" value="zf-RVT"/>
    <property type="match status" value="1"/>
</dbReference>
<dbReference type="Pfam" id="PF00078">
    <property type="entry name" value="RVT_1"/>
    <property type="match status" value="1"/>
</dbReference>
<dbReference type="CDD" id="cd01650">
    <property type="entry name" value="RT_nLTR_like"/>
    <property type="match status" value="1"/>
</dbReference>
<gene>
    <name evidence="2" type="ORF">G2W53_016287</name>
</gene>
<comment type="caution">
    <text evidence="2">The sequence shown here is derived from an EMBL/GenBank/DDBJ whole genome shotgun (WGS) entry which is preliminary data.</text>
</comment>
<dbReference type="InterPro" id="IPR000477">
    <property type="entry name" value="RT_dom"/>
</dbReference>
<dbReference type="PANTHER" id="PTHR31635:SF196">
    <property type="entry name" value="REVERSE TRANSCRIPTASE DOMAIN-CONTAINING PROTEIN-RELATED"/>
    <property type="match status" value="1"/>
</dbReference>
<dbReference type="InterPro" id="IPR026960">
    <property type="entry name" value="RVT-Znf"/>
</dbReference>
<evidence type="ECO:0000259" key="1">
    <source>
        <dbReference type="PROSITE" id="PS50878"/>
    </source>
</evidence>
<dbReference type="SUPFAM" id="SSF56672">
    <property type="entry name" value="DNA/RNA polymerases"/>
    <property type="match status" value="1"/>
</dbReference>
<dbReference type="EMBL" id="JAAIUW010000006">
    <property type="protein sequence ID" value="KAF7825123.1"/>
    <property type="molecule type" value="Genomic_DNA"/>
</dbReference>
<dbReference type="InterPro" id="IPR036691">
    <property type="entry name" value="Endo/exonu/phosph_ase_sf"/>
</dbReference>
<sequence length="1050" mass="121590">MGYHNFSGTNPVGRSGGTFVTWQDDQSINDPWIAIGDFNQIRGDGEVVWERLDRVLCNDAWLNVFPKTTLSALPIAASDHSPLILDSCGFKPFCKRPFRFENLWLLFDSCQHVVSNSWDININSSPDIILHEKLNWLRGNLRFWNKREVGNIQQKIKDLSNLLEKIQKNVNNDALVMDEKTIRHRLEFYLDCEETLWAQKARQTWLVNGDRCTAYFHNIVKNRRVQNHINAIQDDSGKWIDDYQTIQQIGISYFKYIFTERNKVQVSDIVKKLQKYQIPSLQNEHIDILNKPFNEEEFASALNQMKLDGAPGPDGYNVRFYRKFWDIVKVDVQAMINGFFQSAIMDPKLNNSYITLIPKINAPQNFKDFRPISLANVSYKLVSKIMCNRLKVFLTDIIAPNQSAFLKGRLISDNILIATEMMHKIKSTRNGTTGWCALKLDIHKAYDKLSWNFIEAVLRCMSFPEIWIRYIMYCISSVSYHLLFNGGITDNFKPSCGIRQGDPISPYIFILCSNILSCMIRKQEEAKLWKGIKIGRNATPITHLMYADDTLLFFEAKDFNLRAVNSVLNEYADMAGQKMNISKSFLVFSPNIRHNNKREMAIFFNLKFHATLGKYLGTYIDCKESKAHVIQDTIDKIESKLKVWKSRLLSQAARFTLIKSVINSYLVYPLSCMQFPKDKCRKIESLMSNFFWGYNGNTPRMHMQNWNDLYGTYRVKDAYNHIVAKSLPQNSPITPGINGVHNSAFWKAIWKLKLPFRIIMFLWRVLNNNLPACSVLKNHHMSLEDVCLACGDNGESLNHIFLHCPFARVVWFGTHLSYRTPSIDVNLLQWLNQCFMFNNREDHQLLAFMAVVLQVLWRCRNLRVMEGRNVDPYAAIKMIYSSWNLYSLSFANHSHITNQYCRHFPRQTKWSTIHTLPHSGVSIVIADKRCGSGGHGGNTRTIFIQVFGYREVLFHAAYTLRQQEDLKLMNLVVIRKGIQLALNTSSIRNIADVVQASYKSSTKLQVVGTDINNLLLKFDTYNVFFLESINFRNSFTRKPCNNLMVGWTLL</sequence>
<dbReference type="PROSITE" id="PS50878">
    <property type="entry name" value="RT_POL"/>
    <property type="match status" value="1"/>
</dbReference>
<dbReference type="PANTHER" id="PTHR31635">
    <property type="entry name" value="REVERSE TRANSCRIPTASE DOMAIN-CONTAINING PROTEIN-RELATED"/>
    <property type="match status" value="1"/>
</dbReference>
<dbReference type="AlphaFoldDB" id="A0A834WLD2"/>
<accession>A0A834WLD2</accession>
<dbReference type="Proteomes" id="UP000634136">
    <property type="component" value="Unassembled WGS sequence"/>
</dbReference>
<dbReference type="InterPro" id="IPR043502">
    <property type="entry name" value="DNA/RNA_pol_sf"/>
</dbReference>
<evidence type="ECO:0000313" key="2">
    <source>
        <dbReference type="EMBL" id="KAF7825123.1"/>
    </source>
</evidence>
<dbReference type="OrthoDB" id="1424587at2759"/>
<proteinExistence type="predicted"/>
<keyword evidence="3" id="KW-1185">Reference proteome</keyword>
<organism evidence="2 3">
    <name type="scientific">Senna tora</name>
    <dbReference type="NCBI Taxonomy" id="362788"/>
    <lineage>
        <taxon>Eukaryota</taxon>
        <taxon>Viridiplantae</taxon>
        <taxon>Streptophyta</taxon>
        <taxon>Embryophyta</taxon>
        <taxon>Tracheophyta</taxon>
        <taxon>Spermatophyta</taxon>
        <taxon>Magnoliopsida</taxon>
        <taxon>eudicotyledons</taxon>
        <taxon>Gunneridae</taxon>
        <taxon>Pentapetalae</taxon>
        <taxon>rosids</taxon>
        <taxon>fabids</taxon>
        <taxon>Fabales</taxon>
        <taxon>Fabaceae</taxon>
        <taxon>Caesalpinioideae</taxon>
        <taxon>Cassia clade</taxon>
        <taxon>Senna</taxon>
    </lineage>
</organism>
<dbReference type="SUPFAM" id="SSF56219">
    <property type="entry name" value="DNase I-like"/>
    <property type="match status" value="1"/>
</dbReference>
<evidence type="ECO:0000313" key="3">
    <source>
        <dbReference type="Proteomes" id="UP000634136"/>
    </source>
</evidence>
<name>A0A834WLD2_9FABA</name>
<feature type="domain" description="Reverse transcriptase" evidence="1">
    <location>
        <begin position="338"/>
        <end position="620"/>
    </location>
</feature>
<reference evidence="2" key="1">
    <citation type="submission" date="2020-09" db="EMBL/GenBank/DDBJ databases">
        <title>Genome-Enabled Discovery of Anthraquinone Biosynthesis in Senna tora.</title>
        <authorList>
            <person name="Kang S.-H."/>
            <person name="Pandey R.P."/>
            <person name="Lee C.-M."/>
            <person name="Sim J.-S."/>
            <person name="Jeong J.-T."/>
            <person name="Choi B.-S."/>
            <person name="Jung M."/>
            <person name="Ginzburg D."/>
            <person name="Zhao K."/>
            <person name="Won S.Y."/>
            <person name="Oh T.-J."/>
            <person name="Yu Y."/>
            <person name="Kim N.-H."/>
            <person name="Lee O.R."/>
            <person name="Lee T.-H."/>
            <person name="Bashyal P."/>
            <person name="Kim T.-S."/>
            <person name="Lee W.-H."/>
            <person name="Kawkins C."/>
            <person name="Kim C.-K."/>
            <person name="Kim J.S."/>
            <person name="Ahn B.O."/>
            <person name="Rhee S.Y."/>
            <person name="Sohng J.K."/>
        </authorList>
    </citation>
    <scope>NUCLEOTIDE SEQUENCE</scope>
    <source>
        <tissue evidence="2">Leaf</tissue>
    </source>
</reference>